<keyword evidence="1" id="KW-0812">Transmembrane</keyword>
<keyword evidence="3" id="KW-0808">Transferase</keyword>
<evidence type="ECO:0000259" key="2">
    <source>
        <dbReference type="Pfam" id="PF01757"/>
    </source>
</evidence>
<dbReference type="EMBL" id="FNYE01000034">
    <property type="protein sequence ID" value="SEK05142.1"/>
    <property type="molecule type" value="Genomic_DNA"/>
</dbReference>
<dbReference type="Proteomes" id="UP000198866">
    <property type="component" value="Unassembled WGS sequence"/>
</dbReference>
<evidence type="ECO:0000256" key="1">
    <source>
        <dbReference type="SAM" id="Phobius"/>
    </source>
</evidence>
<gene>
    <name evidence="3" type="ORF">SAMN05192539_103473</name>
</gene>
<keyword evidence="4" id="KW-1185">Reference proteome</keyword>
<name>A0A1H7DZN1_9BURK</name>
<dbReference type="OrthoDB" id="9814807at2"/>
<protein>
    <submittedName>
        <fullName evidence="3">Peptidoglycan/LPS O-acetylase OafA/YrhL, contains acyltransferase and SGNH-hydrolase domains</fullName>
    </submittedName>
</protein>
<dbReference type="GO" id="GO:0016747">
    <property type="term" value="F:acyltransferase activity, transferring groups other than amino-acyl groups"/>
    <property type="evidence" value="ECO:0007669"/>
    <property type="project" value="InterPro"/>
</dbReference>
<keyword evidence="1" id="KW-0472">Membrane</keyword>
<feature type="transmembrane region" description="Helical" evidence="1">
    <location>
        <begin position="295"/>
        <end position="316"/>
    </location>
</feature>
<feature type="transmembrane region" description="Helical" evidence="1">
    <location>
        <begin position="322"/>
        <end position="344"/>
    </location>
</feature>
<proteinExistence type="predicted"/>
<dbReference type="PANTHER" id="PTHR23028:SF53">
    <property type="entry name" value="ACYL_TRANSF_3 DOMAIN-CONTAINING PROTEIN"/>
    <property type="match status" value="1"/>
</dbReference>
<dbReference type="AlphaFoldDB" id="A0A1H7DZN1"/>
<dbReference type="RefSeq" id="WP_090872119.1">
    <property type="nucleotide sequence ID" value="NZ_FNYE01000034.1"/>
</dbReference>
<keyword evidence="3" id="KW-0012">Acyltransferase</keyword>
<feature type="transmembrane region" description="Helical" evidence="1">
    <location>
        <begin position="256"/>
        <end position="274"/>
    </location>
</feature>
<feature type="transmembrane region" description="Helical" evidence="1">
    <location>
        <begin position="152"/>
        <end position="170"/>
    </location>
</feature>
<feature type="transmembrane region" description="Helical" evidence="1">
    <location>
        <begin position="44"/>
        <end position="64"/>
    </location>
</feature>
<feature type="transmembrane region" description="Helical" evidence="1">
    <location>
        <begin position="177"/>
        <end position="195"/>
    </location>
</feature>
<dbReference type="GO" id="GO:0009103">
    <property type="term" value="P:lipopolysaccharide biosynthetic process"/>
    <property type="evidence" value="ECO:0007669"/>
    <property type="project" value="TreeGrafter"/>
</dbReference>
<dbReference type="STRING" id="667676.SAMN05192539_103473"/>
<dbReference type="InterPro" id="IPR050879">
    <property type="entry name" value="Acyltransferase_3"/>
</dbReference>
<evidence type="ECO:0000313" key="4">
    <source>
        <dbReference type="Proteomes" id="UP000198866"/>
    </source>
</evidence>
<feature type="transmembrane region" description="Helical" evidence="1">
    <location>
        <begin position="231"/>
        <end position="250"/>
    </location>
</feature>
<organism evidence="3 4">
    <name type="scientific">Paraburkholderia diazotrophica</name>
    <dbReference type="NCBI Taxonomy" id="667676"/>
    <lineage>
        <taxon>Bacteria</taxon>
        <taxon>Pseudomonadati</taxon>
        <taxon>Pseudomonadota</taxon>
        <taxon>Betaproteobacteria</taxon>
        <taxon>Burkholderiales</taxon>
        <taxon>Burkholderiaceae</taxon>
        <taxon>Paraburkholderia</taxon>
    </lineage>
</organism>
<accession>A0A1H7DZN1</accession>
<dbReference type="Pfam" id="PF01757">
    <property type="entry name" value="Acyl_transf_3"/>
    <property type="match status" value="1"/>
</dbReference>
<dbReference type="GO" id="GO:0016787">
    <property type="term" value="F:hydrolase activity"/>
    <property type="evidence" value="ECO:0007669"/>
    <property type="project" value="UniProtKB-KW"/>
</dbReference>
<reference evidence="4" key="1">
    <citation type="submission" date="2016-10" db="EMBL/GenBank/DDBJ databases">
        <authorList>
            <person name="Varghese N."/>
            <person name="Submissions S."/>
        </authorList>
    </citation>
    <scope>NUCLEOTIDE SEQUENCE [LARGE SCALE GENOMIC DNA]</scope>
    <source>
        <strain evidence="4">LMG 26031</strain>
    </source>
</reference>
<feature type="domain" description="Acyltransferase 3" evidence="2">
    <location>
        <begin position="7"/>
        <end position="338"/>
    </location>
</feature>
<keyword evidence="1" id="KW-1133">Transmembrane helix</keyword>
<dbReference type="PANTHER" id="PTHR23028">
    <property type="entry name" value="ACETYLTRANSFERASE"/>
    <property type="match status" value="1"/>
</dbReference>
<dbReference type="InterPro" id="IPR002656">
    <property type="entry name" value="Acyl_transf_3_dom"/>
</dbReference>
<feature type="transmembrane region" description="Helical" evidence="1">
    <location>
        <begin position="85"/>
        <end position="106"/>
    </location>
</feature>
<sequence>MLTSKNNDLQCLRAVAIILVMMQHYRNRLPTPDAYSRLFEHFSFWTGVDIFFAISGLLICHSFLRDLRHSASIKQASIAFWVRRLGRLFPAVVFWVAISVCVAAIASHSAGADPRKAAVSGAAALLGVSNAYWSYCVQHQIAACGSADFNGVTWSLSLEWQLYATLMLLIVAVGRKWAVGLMLIAAIIMSAFPAPSFSIAWAFRMQAFALGAATFLVLGKGGSLPKLSLHPVACITMLMLGVLVCASSPTHLPQPFVLPAAAAGALLCLVSALSGNSYSRYRIVAPLIWIGERSYSIYLCHLPIFLVTNEVLVRSIGLQADLGHIVIGLAIATTSIAICSDLSYRFIEAPFQRFVQYRLTRARQTNGVNLEITSPQ</sequence>
<evidence type="ECO:0000313" key="3">
    <source>
        <dbReference type="EMBL" id="SEK05142.1"/>
    </source>
</evidence>
<dbReference type="GO" id="GO:0016020">
    <property type="term" value="C:membrane"/>
    <property type="evidence" value="ECO:0007669"/>
    <property type="project" value="TreeGrafter"/>
</dbReference>
<keyword evidence="3" id="KW-0378">Hydrolase</keyword>